<evidence type="ECO:0000256" key="9">
    <source>
        <dbReference type="SAM" id="Phobius"/>
    </source>
</evidence>
<keyword evidence="13" id="KW-1185">Reference proteome</keyword>
<protein>
    <recommendedName>
        <fullName evidence="11">Fibronectin type-III domain-containing protein</fullName>
    </recommendedName>
</protein>
<evidence type="ECO:0000256" key="8">
    <source>
        <dbReference type="SAM" id="MobiDB-lite"/>
    </source>
</evidence>
<dbReference type="FunFam" id="2.60.40.10:FF:000287">
    <property type="entry name" value="Prolactin receptor"/>
    <property type="match status" value="1"/>
</dbReference>
<name>A0A668UZR7_OREAU</name>
<dbReference type="AlphaFoldDB" id="A0A668UZR7"/>
<evidence type="ECO:0000256" key="1">
    <source>
        <dbReference type="ARBA" id="ARBA00004479"/>
    </source>
</evidence>
<dbReference type="RefSeq" id="XP_031603473.1">
    <property type="nucleotide sequence ID" value="XM_031747613.2"/>
</dbReference>
<dbReference type="InterPro" id="IPR015152">
    <property type="entry name" value="Growth/epo_recpt_lig-bind"/>
</dbReference>
<keyword evidence="5 9" id="KW-0472">Membrane</keyword>
<dbReference type="InterPro" id="IPR036116">
    <property type="entry name" value="FN3_sf"/>
</dbReference>
<keyword evidence="2 9" id="KW-0812">Transmembrane</keyword>
<dbReference type="PROSITE" id="PS50853">
    <property type="entry name" value="FN3"/>
    <property type="match status" value="1"/>
</dbReference>
<evidence type="ECO:0000256" key="4">
    <source>
        <dbReference type="ARBA" id="ARBA00022989"/>
    </source>
</evidence>
<dbReference type="OMA" id="FTIYSID"/>
<feature type="chain" id="PRO_5043332956" description="Fibronectin type-III domain-containing protein" evidence="10">
    <location>
        <begin position="23"/>
        <end position="529"/>
    </location>
</feature>
<dbReference type="CDD" id="cd00063">
    <property type="entry name" value="FN3"/>
    <property type="match status" value="1"/>
</dbReference>
<dbReference type="Ensembl" id="ENSOABT00000045265.2">
    <property type="protein sequence ID" value="ENSOABP00000044104.1"/>
    <property type="gene ID" value="ENSOABG00000019821.2"/>
</dbReference>
<feature type="signal peptide" evidence="10">
    <location>
        <begin position="1"/>
        <end position="22"/>
    </location>
</feature>
<accession>A0A668UZR7</accession>
<dbReference type="Pfam" id="PF09067">
    <property type="entry name" value="EpoR_lig-bind"/>
    <property type="match status" value="1"/>
</dbReference>
<dbReference type="InterPro" id="IPR003961">
    <property type="entry name" value="FN3_dom"/>
</dbReference>
<evidence type="ECO:0000256" key="7">
    <source>
        <dbReference type="ARBA" id="ARBA00023180"/>
    </source>
</evidence>
<feature type="region of interest" description="Disordered" evidence="8">
    <location>
        <begin position="349"/>
        <end position="375"/>
    </location>
</feature>
<evidence type="ECO:0000256" key="5">
    <source>
        <dbReference type="ARBA" id="ARBA00023136"/>
    </source>
</evidence>
<evidence type="ECO:0000313" key="12">
    <source>
        <dbReference type="Ensembl" id="ENSOABP00000044104.1"/>
    </source>
</evidence>
<dbReference type="SUPFAM" id="SSF49265">
    <property type="entry name" value="Fibronectin type III"/>
    <property type="match status" value="2"/>
</dbReference>
<gene>
    <name evidence="12" type="primary">prlrb</name>
</gene>
<reference evidence="12" key="1">
    <citation type="submission" date="2025-08" db="UniProtKB">
        <authorList>
            <consortium name="Ensembl"/>
        </authorList>
    </citation>
    <scope>IDENTIFICATION</scope>
</reference>
<organism evidence="12 13">
    <name type="scientific">Oreochromis aureus</name>
    <name type="common">Israeli tilapia</name>
    <name type="synonym">Chromis aureus</name>
    <dbReference type="NCBI Taxonomy" id="47969"/>
    <lineage>
        <taxon>Eukaryota</taxon>
        <taxon>Metazoa</taxon>
        <taxon>Chordata</taxon>
        <taxon>Craniata</taxon>
        <taxon>Vertebrata</taxon>
        <taxon>Euteleostomi</taxon>
        <taxon>Actinopterygii</taxon>
        <taxon>Neopterygii</taxon>
        <taxon>Teleostei</taxon>
        <taxon>Neoteleostei</taxon>
        <taxon>Acanthomorphata</taxon>
        <taxon>Ovalentaria</taxon>
        <taxon>Cichlomorphae</taxon>
        <taxon>Cichliformes</taxon>
        <taxon>Cichlidae</taxon>
        <taxon>African cichlids</taxon>
        <taxon>Pseudocrenilabrinae</taxon>
        <taxon>Oreochromini</taxon>
        <taxon>Oreochromis</taxon>
    </lineage>
</organism>
<feature type="transmembrane region" description="Helical" evidence="9">
    <location>
        <begin position="235"/>
        <end position="256"/>
    </location>
</feature>
<dbReference type="SMART" id="SM00060">
    <property type="entry name" value="FN3"/>
    <property type="match status" value="2"/>
</dbReference>
<dbReference type="PANTHER" id="PTHR23037:SF46">
    <property type="entry name" value="INTERLEUKIN 5 RECEPTOR SUBUNIT ALPHA"/>
    <property type="match status" value="1"/>
</dbReference>
<keyword evidence="4 9" id="KW-1133">Transmembrane helix</keyword>
<evidence type="ECO:0000256" key="2">
    <source>
        <dbReference type="ARBA" id="ARBA00022692"/>
    </source>
</evidence>
<dbReference type="Gene3D" id="2.60.40.10">
    <property type="entry name" value="Immunoglobulins"/>
    <property type="match status" value="2"/>
</dbReference>
<dbReference type="GO" id="GO:0004896">
    <property type="term" value="F:cytokine receptor activity"/>
    <property type="evidence" value="ECO:0007669"/>
    <property type="project" value="TreeGrafter"/>
</dbReference>
<dbReference type="GeneID" id="116326368"/>
<sequence>MVCARMVKHLRLPLLLLLLALAAECNSMSKPGKPDKLGCRSPDKETFFCWWTPGSDGGLPTVHRLYYKTEGRETVRQCPDYHTAHSCFFSKTYTSIWVEYTVIVEASNALGNTSSDPLTFDLMDIVKPYAPENVTLVVSIGDNPHLTIQWHTPSNIDTKSGWVTLKNQLRIKLEKSKIWKNYTSDTQTHFTIYNIELGVVYMVEVRCAIDNSAWSEWTNTTFVKVPNFPRTDNSFWILVFSLSLIPLLVAMIILILKRKTVKKYILPPVPAPKIRGVDVQLLKSGRSEDVINAMLLNQRFPVVMPWKDQNEDYLIVSDKETSYLPLEKNKIFILPVAITLDSEVQSKETSEVDRFLKDSESSSEESSEKTKSSQLLTKCPSTNVLNDEKANQLKGVTEKIIQPFGISGYVDIPRHEHTQEADYSRVNEVNSDNILIMKKENVPHTLDTQGQEGGVLDDYSRVKEVNSDNTVFLEKHSDSVNASIRAKGYIDWVNQKAKSPHVTGHSEMGVCPQLVGCGYVDTFPPPAVI</sequence>
<reference evidence="12" key="2">
    <citation type="submission" date="2025-09" db="UniProtKB">
        <authorList>
            <consortium name="Ensembl"/>
        </authorList>
    </citation>
    <scope>IDENTIFICATION</scope>
</reference>
<keyword evidence="7" id="KW-0325">Glycoprotein</keyword>
<evidence type="ECO:0000313" key="13">
    <source>
        <dbReference type="Proteomes" id="UP000472276"/>
    </source>
</evidence>
<comment type="subcellular location">
    <subcellularLocation>
        <location evidence="1">Membrane</location>
        <topology evidence="1">Single-pass type I membrane protein</topology>
    </subcellularLocation>
</comment>
<feature type="domain" description="Fibronectin type-III" evidence="11">
    <location>
        <begin position="130"/>
        <end position="228"/>
    </location>
</feature>
<dbReference type="InterPro" id="IPR013783">
    <property type="entry name" value="Ig-like_fold"/>
</dbReference>
<evidence type="ECO:0000256" key="3">
    <source>
        <dbReference type="ARBA" id="ARBA00022729"/>
    </source>
</evidence>
<dbReference type="CTD" id="561846"/>
<dbReference type="Proteomes" id="UP000472276">
    <property type="component" value="Unassembled WGS sequence"/>
</dbReference>
<keyword evidence="3 10" id="KW-0732">Signal</keyword>
<dbReference type="KEGG" id="oau:116326368"/>
<evidence type="ECO:0000259" key="11">
    <source>
        <dbReference type="PROSITE" id="PS50853"/>
    </source>
</evidence>
<dbReference type="GO" id="GO:0009897">
    <property type="term" value="C:external side of plasma membrane"/>
    <property type="evidence" value="ECO:0007669"/>
    <property type="project" value="TreeGrafter"/>
</dbReference>
<proteinExistence type="predicted"/>
<keyword evidence="6" id="KW-0675">Receptor</keyword>
<dbReference type="PANTHER" id="PTHR23037">
    <property type="entry name" value="CYTOKINE RECEPTOR"/>
    <property type="match status" value="1"/>
</dbReference>
<feature type="compositionally biased region" description="Basic and acidic residues" evidence="8">
    <location>
        <begin position="349"/>
        <end position="371"/>
    </location>
</feature>
<evidence type="ECO:0000256" key="6">
    <source>
        <dbReference type="ARBA" id="ARBA00023170"/>
    </source>
</evidence>
<evidence type="ECO:0000256" key="10">
    <source>
        <dbReference type="SAM" id="SignalP"/>
    </source>
</evidence>